<feature type="transmembrane region" description="Helical" evidence="5">
    <location>
        <begin position="63"/>
        <end position="84"/>
    </location>
</feature>
<evidence type="ECO:0000313" key="7">
    <source>
        <dbReference type="EMBL" id="MFC3881398.1"/>
    </source>
</evidence>
<evidence type="ECO:0000313" key="8">
    <source>
        <dbReference type="Proteomes" id="UP001595805"/>
    </source>
</evidence>
<keyword evidence="7" id="KW-0645">Protease</keyword>
<dbReference type="RefSeq" id="WP_377906741.1">
    <property type="nucleotide sequence ID" value="NZ_JBHRZS010000007.1"/>
</dbReference>
<dbReference type="SUPFAM" id="SSF144091">
    <property type="entry name" value="Rhomboid-like"/>
    <property type="match status" value="1"/>
</dbReference>
<sequence>MRLFDWCRLKMSLSVPVRIAILMLLIFLVQESFNLDFGILGILPRKIYGVFGIILTPFIHGNWMHLLSNLSPFLVLSIVLYYFYDRIAGWVLVYGMLWTNILVWLAGRPYLHIGSSGLVYMLAFFLMGFGFFRWKKIDLLVSAIIVTIYGSLVFGVVPSVGRVSWESHLLGAGVGIVLAFYLSRKTHVSSYSLKSIS</sequence>
<protein>
    <submittedName>
        <fullName evidence="7">Rhomboid family intramembrane serine protease</fullName>
        <ecNumber evidence="7">3.4.21.-</ecNumber>
    </submittedName>
</protein>
<evidence type="ECO:0000256" key="1">
    <source>
        <dbReference type="ARBA" id="ARBA00004141"/>
    </source>
</evidence>
<feature type="transmembrane region" description="Helical" evidence="5">
    <location>
        <begin position="91"/>
        <end position="107"/>
    </location>
</feature>
<evidence type="ECO:0000256" key="2">
    <source>
        <dbReference type="ARBA" id="ARBA00022692"/>
    </source>
</evidence>
<evidence type="ECO:0000256" key="4">
    <source>
        <dbReference type="ARBA" id="ARBA00023136"/>
    </source>
</evidence>
<dbReference type="GO" id="GO:0006508">
    <property type="term" value="P:proteolysis"/>
    <property type="evidence" value="ECO:0007669"/>
    <property type="project" value="UniProtKB-KW"/>
</dbReference>
<proteinExistence type="predicted"/>
<dbReference type="Pfam" id="PF01694">
    <property type="entry name" value="Rhomboid"/>
    <property type="match status" value="1"/>
</dbReference>
<keyword evidence="7" id="KW-0378">Hydrolase</keyword>
<accession>A0ABV8AU06</accession>
<dbReference type="GO" id="GO:0008233">
    <property type="term" value="F:peptidase activity"/>
    <property type="evidence" value="ECO:0007669"/>
    <property type="project" value="UniProtKB-KW"/>
</dbReference>
<evidence type="ECO:0000256" key="3">
    <source>
        <dbReference type="ARBA" id="ARBA00022989"/>
    </source>
</evidence>
<comment type="caution">
    <text evidence="7">The sequence shown here is derived from an EMBL/GenBank/DDBJ whole genome shotgun (WGS) entry which is preliminary data.</text>
</comment>
<dbReference type="EC" id="3.4.21.-" evidence="7"/>
<feature type="transmembrane region" description="Helical" evidence="5">
    <location>
        <begin position="163"/>
        <end position="182"/>
    </location>
</feature>
<keyword evidence="2 5" id="KW-0812">Transmembrane</keyword>
<dbReference type="EMBL" id="JBHRZS010000007">
    <property type="protein sequence ID" value="MFC3881398.1"/>
    <property type="molecule type" value="Genomic_DNA"/>
</dbReference>
<keyword evidence="3 5" id="KW-1133">Transmembrane helix</keyword>
<evidence type="ECO:0000259" key="6">
    <source>
        <dbReference type="Pfam" id="PF01694"/>
    </source>
</evidence>
<feature type="transmembrane region" description="Helical" evidence="5">
    <location>
        <begin position="139"/>
        <end position="157"/>
    </location>
</feature>
<dbReference type="Proteomes" id="UP001595805">
    <property type="component" value="Unassembled WGS sequence"/>
</dbReference>
<feature type="domain" description="Peptidase S54 rhomboid" evidence="6">
    <location>
        <begin position="51"/>
        <end position="184"/>
    </location>
</feature>
<keyword evidence="4 5" id="KW-0472">Membrane</keyword>
<evidence type="ECO:0000256" key="5">
    <source>
        <dbReference type="SAM" id="Phobius"/>
    </source>
</evidence>
<dbReference type="InterPro" id="IPR022764">
    <property type="entry name" value="Peptidase_S54_rhomboid_dom"/>
</dbReference>
<keyword evidence="8" id="KW-1185">Reference proteome</keyword>
<feature type="transmembrane region" description="Helical" evidence="5">
    <location>
        <begin position="113"/>
        <end position="132"/>
    </location>
</feature>
<dbReference type="InterPro" id="IPR035952">
    <property type="entry name" value="Rhomboid-like_sf"/>
</dbReference>
<organism evidence="7 8">
    <name type="scientific">Algoriphagus namhaensis</name>
    <dbReference type="NCBI Taxonomy" id="915353"/>
    <lineage>
        <taxon>Bacteria</taxon>
        <taxon>Pseudomonadati</taxon>
        <taxon>Bacteroidota</taxon>
        <taxon>Cytophagia</taxon>
        <taxon>Cytophagales</taxon>
        <taxon>Cyclobacteriaceae</taxon>
        <taxon>Algoriphagus</taxon>
    </lineage>
</organism>
<name>A0ABV8AU06_9BACT</name>
<feature type="transmembrane region" description="Helical" evidence="5">
    <location>
        <begin position="21"/>
        <end position="43"/>
    </location>
</feature>
<reference evidence="8" key="1">
    <citation type="journal article" date="2019" name="Int. J. Syst. Evol. Microbiol.">
        <title>The Global Catalogue of Microorganisms (GCM) 10K type strain sequencing project: providing services to taxonomists for standard genome sequencing and annotation.</title>
        <authorList>
            <consortium name="The Broad Institute Genomics Platform"/>
            <consortium name="The Broad Institute Genome Sequencing Center for Infectious Disease"/>
            <person name="Wu L."/>
            <person name="Ma J."/>
        </authorList>
    </citation>
    <scope>NUCLEOTIDE SEQUENCE [LARGE SCALE GENOMIC DNA]</scope>
    <source>
        <strain evidence="8">CCUG 60523</strain>
    </source>
</reference>
<dbReference type="Gene3D" id="1.20.1540.10">
    <property type="entry name" value="Rhomboid-like"/>
    <property type="match status" value="1"/>
</dbReference>
<comment type="subcellular location">
    <subcellularLocation>
        <location evidence="1">Membrane</location>
        <topology evidence="1">Multi-pass membrane protein</topology>
    </subcellularLocation>
</comment>
<gene>
    <name evidence="7" type="ORF">ACFOSV_14485</name>
</gene>